<evidence type="ECO:0000259" key="1">
    <source>
        <dbReference type="Pfam" id="PF01975"/>
    </source>
</evidence>
<comment type="caution">
    <text evidence="2">The sequence shown here is derived from an EMBL/GenBank/DDBJ whole genome shotgun (WGS) entry which is preliminary data.</text>
</comment>
<dbReference type="OrthoDB" id="202825at2759"/>
<dbReference type="GO" id="GO:0016787">
    <property type="term" value="F:hydrolase activity"/>
    <property type="evidence" value="ECO:0007669"/>
    <property type="project" value="InterPro"/>
</dbReference>
<protein>
    <submittedName>
        <fullName evidence="2">Sure-like protein</fullName>
    </submittedName>
</protein>
<dbReference type="AlphaFoldDB" id="A0A9P6H523"/>
<dbReference type="InterPro" id="IPR027746">
    <property type="entry name" value="TTL"/>
</dbReference>
<feature type="domain" description="Survival protein SurE-like phosphatase/nucleotidase" evidence="1">
    <location>
        <begin position="11"/>
        <end position="228"/>
    </location>
</feature>
<dbReference type="InterPro" id="IPR002828">
    <property type="entry name" value="SurE-like_Pase/nucleotidase"/>
</dbReference>
<dbReference type="GO" id="GO:0000932">
    <property type="term" value="C:P-body"/>
    <property type="evidence" value="ECO:0007669"/>
    <property type="project" value="TreeGrafter"/>
</dbReference>
<proteinExistence type="predicted"/>
<evidence type="ECO:0000313" key="3">
    <source>
        <dbReference type="Proteomes" id="UP000736335"/>
    </source>
</evidence>
<gene>
    <name evidence="2" type="ORF">BJ322DRAFT_1093536</name>
</gene>
<dbReference type="EMBL" id="WIUZ02000024">
    <property type="protein sequence ID" value="KAF9778186.1"/>
    <property type="molecule type" value="Genomic_DNA"/>
</dbReference>
<dbReference type="SUPFAM" id="SSF64167">
    <property type="entry name" value="SurE-like"/>
    <property type="match status" value="1"/>
</dbReference>
<reference evidence="2" key="1">
    <citation type="journal article" date="2020" name="Nat. Commun.">
        <title>Large-scale genome sequencing of mycorrhizal fungi provides insights into the early evolution of symbiotic traits.</title>
        <authorList>
            <person name="Miyauchi S."/>
            <person name="Kiss E."/>
            <person name="Kuo A."/>
            <person name="Drula E."/>
            <person name="Kohler A."/>
            <person name="Sanchez-Garcia M."/>
            <person name="Morin E."/>
            <person name="Andreopoulos B."/>
            <person name="Barry K.W."/>
            <person name="Bonito G."/>
            <person name="Buee M."/>
            <person name="Carver A."/>
            <person name="Chen C."/>
            <person name="Cichocki N."/>
            <person name="Clum A."/>
            <person name="Culley D."/>
            <person name="Crous P.W."/>
            <person name="Fauchery L."/>
            <person name="Girlanda M."/>
            <person name="Hayes R.D."/>
            <person name="Keri Z."/>
            <person name="LaButti K."/>
            <person name="Lipzen A."/>
            <person name="Lombard V."/>
            <person name="Magnuson J."/>
            <person name="Maillard F."/>
            <person name="Murat C."/>
            <person name="Nolan M."/>
            <person name="Ohm R.A."/>
            <person name="Pangilinan J."/>
            <person name="Pereira M.F."/>
            <person name="Perotto S."/>
            <person name="Peter M."/>
            <person name="Pfister S."/>
            <person name="Riley R."/>
            <person name="Sitrit Y."/>
            <person name="Stielow J.B."/>
            <person name="Szollosi G."/>
            <person name="Zifcakova L."/>
            <person name="Stursova M."/>
            <person name="Spatafora J.W."/>
            <person name="Tedersoo L."/>
            <person name="Vaario L.M."/>
            <person name="Yamada A."/>
            <person name="Yan M."/>
            <person name="Wang P."/>
            <person name="Xu J."/>
            <person name="Bruns T."/>
            <person name="Baldrian P."/>
            <person name="Vilgalys R."/>
            <person name="Dunand C."/>
            <person name="Henrissat B."/>
            <person name="Grigoriev I.V."/>
            <person name="Hibbett D."/>
            <person name="Nagy L.G."/>
            <person name="Martin F.M."/>
        </authorList>
    </citation>
    <scope>NUCLEOTIDE SEQUENCE</scope>
    <source>
        <strain evidence="2">UH-Tt-Lm1</strain>
    </source>
</reference>
<sequence>MAPGSTRKLRVLLTNDDGPPGPGSPYLIGWYQHLTQNLGWDLKVVIPSTQKSWIGGAFHTAGTINGRYYYPKDTDGQGEISSSRRGLKEGEIGEWVLLDASPASCANIALQNLFPGEIDLVISGPNFGRNASSALTLSSGTLGAAFSSSLSGVRSIALSYGNMTEHIPTTFHKPAFELSSRIIQRLIENWSPHDNRVLYGINIPMVERLLHEDGMRVYWTSVWKSNYRRMFTEVPQVADNSSRTPDVIVPREGGGNPEDALEGKDLAFRFNPDYSELLSKSAPPEGTDSWALNVDAVSVTPYLTNFAELPESEHSFSSLQDREWKFE</sequence>
<dbReference type="Proteomes" id="UP000736335">
    <property type="component" value="Unassembled WGS sequence"/>
</dbReference>
<accession>A0A9P6H523</accession>
<evidence type="ECO:0000313" key="2">
    <source>
        <dbReference type="EMBL" id="KAF9778186.1"/>
    </source>
</evidence>
<dbReference type="PANTHER" id="PTHR47551">
    <property type="entry name" value="TUBULIN--TYROSINE LIGASE PBY1-RELATED"/>
    <property type="match status" value="1"/>
</dbReference>
<name>A0A9P6H523_9AGAM</name>
<reference evidence="2" key="2">
    <citation type="submission" date="2020-11" db="EMBL/GenBank/DDBJ databases">
        <authorList>
            <consortium name="DOE Joint Genome Institute"/>
            <person name="Kuo A."/>
            <person name="Miyauchi S."/>
            <person name="Kiss E."/>
            <person name="Drula E."/>
            <person name="Kohler A."/>
            <person name="Sanchez-Garcia M."/>
            <person name="Andreopoulos B."/>
            <person name="Barry K.W."/>
            <person name="Bonito G."/>
            <person name="Buee M."/>
            <person name="Carver A."/>
            <person name="Chen C."/>
            <person name="Cichocki N."/>
            <person name="Clum A."/>
            <person name="Culley D."/>
            <person name="Crous P.W."/>
            <person name="Fauchery L."/>
            <person name="Girlanda M."/>
            <person name="Hayes R."/>
            <person name="Keri Z."/>
            <person name="Labutti K."/>
            <person name="Lipzen A."/>
            <person name="Lombard V."/>
            <person name="Magnuson J."/>
            <person name="Maillard F."/>
            <person name="Morin E."/>
            <person name="Murat C."/>
            <person name="Nolan M."/>
            <person name="Ohm R."/>
            <person name="Pangilinan J."/>
            <person name="Pereira M."/>
            <person name="Perotto S."/>
            <person name="Peter M."/>
            <person name="Riley R."/>
            <person name="Sitrit Y."/>
            <person name="Stielow B."/>
            <person name="Szollosi G."/>
            <person name="Zifcakova L."/>
            <person name="Stursova M."/>
            <person name="Spatafora J.W."/>
            <person name="Tedersoo L."/>
            <person name="Vaario L.-M."/>
            <person name="Yamada A."/>
            <person name="Yan M."/>
            <person name="Wang P."/>
            <person name="Xu J."/>
            <person name="Bruns T."/>
            <person name="Baldrian P."/>
            <person name="Vilgalys R."/>
            <person name="Henrissat B."/>
            <person name="Grigoriev I.V."/>
            <person name="Hibbett D."/>
            <person name="Nagy L.G."/>
            <person name="Martin F.M."/>
        </authorList>
    </citation>
    <scope>NUCLEOTIDE SEQUENCE</scope>
    <source>
        <strain evidence="2">UH-Tt-Lm1</strain>
    </source>
</reference>
<keyword evidence="3" id="KW-1185">Reference proteome</keyword>
<dbReference type="Pfam" id="PF01975">
    <property type="entry name" value="SurE"/>
    <property type="match status" value="1"/>
</dbReference>
<dbReference type="Gene3D" id="3.40.1210.10">
    <property type="entry name" value="Survival protein SurE-like phosphatase/nucleotidase"/>
    <property type="match status" value="1"/>
</dbReference>
<dbReference type="InterPro" id="IPR036523">
    <property type="entry name" value="SurE-like_sf"/>
</dbReference>
<dbReference type="PANTHER" id="PTHR47551:SF1">
    <property type="entry name" value="TUBULIN--TYROSINE LIGASE PBY1-RELATED"/>
    <property type="match status" value="1"/>
</dbReference>
<dbReference type="NCBIfam" id="TIGR00087">
    <property type="entry name" value="surE"/>
    <property type="match status" value="1"/>
</dbReference>
<organism evidence="2 3">
    <name type="scientific">Thelephora terrestris</name>
    <dbReference type="NCBI Taxonomy" id="56493"/>
    <lineage>
        <taxon>Eukaryota</taxon>
        <taxon>Fungi</taxon>
        <taxon>Dikarya</taxon>
        <taxon>Basidiomycota</taxon>
        <taxon>Agaricomycotina</taxon>
        <taxon>Agaricomycetes</taxon>
        <taxon>Thelephorales</taxon>
        <taxon>Thelephoraceae</taxon>
        <taxon>Thelephora</taxon>
    </lineage>
</organism>